<evidence type="ECO:0000256" key="1">
    <source>
        <dbReference type="ARBA" id="ARBA00000200"/>
    </source>
</evidence>
<dbReference type="Pfam" id="PF01503">
    <property type="entry name" value="PRA-PH"/>
    <property type="match status" value="1"/>
</dbReference>
<dbReference type="KEGG" id="cme:CYME_CMT435C"/>
<evidence type="ECO:0000256" key="12">
    <source>
        <dbReference type="ARBA" id="ARBA00023229"/>
    </source>
</evidence>
<dbReference type="NCBIfam" id="NF001611">
    <property type="entry name" value="PRK00400.1-3"/>
    <property type="match status" value="1"/>
</dbReference>
<dbReference type="SUPFAM" id="SSF101386">
    <property type="entry name" value="all-alpha NTP pyrophosphatases"/>
    <property type="match status" value="1"/>
</dbReference>
<dbReference type="PANTHER" id="PTHR43181">
    <property type="entry name" value="2-C-METHYL-D-ERYTHRITOL 2,4-CYCLODIPHOSPHATE SYNTHASE, CHLOROPLASTIC"/>
    <property type="match status" value="1"/>
</dbReference>
<gene>
    <name evidence="17" type="ORF">CYME_CMT435C</name>
</gene>
<comment type="pathway">
    <text evidence="4">Isoprenoid biosynthesis; isopentenyl diphosphate biosynthesis via DXP pathway; isopentenyl diphosphate from 1-deoxy-D-xylulose 5-phosphate: step 4/6.</text>
</comment>
<comment type="cofactor">
    <cofactor evidence="3">
        <name>a divalent metal cation</name>
        <dbReference type="ChEBI" id="CHEBI:60240"/>
    </cofactor>
</comment>
<dbReference type="GO" id="GO:0019288">
    <property type="term" value="P:isopentenyl diphosphate biosynthetic process, methylerythritol 4-phosphate pathway"/>
    <property type="evidence" value="ECO:0007669"/>
    <property type="project" value="UniProtKB-UniPathway"/>
</dbReference>
<evidence type="ECO:0000256" key="6">
    <source>
        <dbReference type="ARBA" id="ARBA00022605"/>
    </source>
</evidence>
<keyword evidence="6" id="KW-0028">Amino-acid biosynthesis</keyword>
<protein>
    <recommendedName>
        <fullName evidence="14">2-C-methyl-D-erythritol 2,4-cyclodiphosphate synthase</fullName>
        <ecNumber evidence="14">4.6.1.12</ecNumber>
    </recommendedName>
</protein>
<dbReference type="UniPathway" id="UPA00056">
    <property type="reaction ID" value="UER00095"/>
</dbReference>
<dbReference type="OMA" id="MPHERIH"/>
<evidence type="ECO:0000256" key="10">
    <source>
        <dbReference type="ARBA" id="ARBA00022840"/>
    </source>
</evidence>
<organism evidence="17 18">
    <name type="scientific">Cyanidioschyzon merolae (strain NIES-3377 / 10D)</name>
    <name type="common">Unicellular red alga</name>
    <dbReference type="NCBI Taxonomy" id="280699"/>
    <lineage>
        <taxon>Eukaryota</taxon>
        <taxon>Rhodophyta</taxon>
        <taxon>Bangiophyceae</taxon>
        <taxon>Cyanidiales</taxon>
        <taxon>Cyanidiaceae</taxon>
        <taxon>Cyanidioschyzon</taxon>
    </lineage>
</organism>
<dbReference type="NCBIfam" id="TIGR00151">
    <property type="entry name" value="ispF"/>
    <property type="match status" value="1"/>
</dbReference>
<proteinExistence type="inferred from homology"/>
<dbReference type="OrthoDB" id="2015434at2759"/>
<evidence type="ECO:0000256" key="11">
    <source>
        <dbReference type="ARBA" id="ARBA00023102"/>
    </source>
</evidence>
<dbReference type="EC" id="4.6.1.12" evidence="14"/>
<sequence length="368" mass="40356">MFLAPTIHFTHRKHRIGTLGNRVVARYHRPCTNVPKPRARVPSLQRRLSVQASALRVGHGFDLHRLEPGLPLILGGVRLEHDRGCAAHSDGDAVYHAVTDAILGALALPDIGQLFPDTDPQWKGATSDVFLRAAGAMMLQQGYRIANLDVTVILERPKLAPHKEQIRQNIAGLLGLSLEQVNLKAKTHEKVDSIGENRSVGCHAMILLERQPLGNSDEPSTSASESFASSASGAPNAASPNSLESGVFAALAATLSRVHEVIESRRSADPEKSWTAKLFAKGRHKIAQKVGEEALEVALDAVQNRPDRVVEESADLLYHLLVLWADLGVHPNQIAAELEKRQGKSGLREKQHRNEYKDTKEQHDLVQH</sequence>
<dbReference type="GO" id="GO:0008685">
    <property type="term" value="F:2-C-methyl-D-erythritol 2,4-cyclodiphosphate synthase activity"/>
    <property type="evidence" value="ECO:0007669"/>
    <property type="project" value="UniProtKB-EC"/>
</dbReference>
<keyword evidence="7" id="KW-0479">Metal-binding</keyword>
<feature type="region of interest" description="Disordered" evidence="15">
    <location>
        <begin position="340"/>
        <end position="368"/>
    </location>
</feature>
<evidence type="ECO:0000256" key="3">
    <source>
        <dbReference type="ARBA" id="ARBA00001968"/>
    </source>
</evidence>
<dbReference type="GO" id="GO:0004636">
    <property type="term" value="F:phosphoribosyl-ATP diphosphatase activity"/>
    <property type="evidence" value="ECO:0007669"/>
    <property type="project" value="UniProtKB-EC"/>
</dbReference>
<comment type="catalytic activity">
    <reaction evidence="2">
        <text>1-(5-phospho-beta-D-ribosyl)-ATP + H2O = 1-(5-phospho-beta-D-ribosyl)-5'-AMP + diphosphate + H(+)</text>
        <dbReference type="Rhea" id="RHEA:22828"/>
        <dbReference type="ChEBI" id="CHEBI:15377"/>
        <dbReference type="ChEBI" id="CHEBI:15378"/>
        <dbReference type="ChEBI" id="CHEBI:33019"/>
        <dbReference type="ChEBI" id="CHEBI:59457"/>
        <dbReference type="ChEBI" id="CHEBI:73183"/>
        <dbReference type="EC" id="3.6.1.31"/>
    </reaction>
</comment>
<dbReference type="GeneID" id="16998219"/>
<dbReference type="HAMAP" id="MF_00107">
    <property type="entry name" value="IspF"/>
    <property type="match status" value="1"/>
</dbReference>
<dbReference type="eggNOG" id="ENOG502QS77">
    <property type="taxonomic scope" value="Eukaryota"/>
</dbReference>
<dbReference type="InterPro" id="IPR008179">
    <property type="entry name" value="HisE"/>
</dbReference>
<evidence type="ECO:0000256" key="2">
    <source>
        <dbReference type="ARBA" id="ARBA00001460"/>
    </source>
</evidence>
<keyword evidence="11" id="KW-0368">Histidine biosynthesis</keyword>
<evidence type="ECO:0000256" key="4">
    <source>
        <dbReference type="ARBA" id="ARBA00004709"/>
    </source>
</evidence>
<dbReference type="SUPFAM" id="SSF69765">
    <property type="entry name" value="IpsF-like"/>
    <property type="match status" value="1"/>
</dbReference>
<dbReference type="RefSeq" id="XP_005539409.1">
    <property type="nucleotide sequence ID" value="XM_005539352.1"/>
</dbReference>
<dbReference type="CDD" id="cd00554">
    <property type="entry name" value="MECDP_synthase"/>
    <property type="match status" value="1"/>
</dbReference>
<keyword evidence="12 14" id="KW-0414">Isoprene biosynthesis</keyword>
<dbReference type="InterPro" id="IPR020555">
    <property type="entry name" value="MECDP_synthase_CS"/>
</dbReference>
<feature type="compositionally biased region" description="Low complexity" evidence="15">
    <location>
        <begin position="220"/>
        <end position="239"/>
    </location>
</feature>
<dbReference type="Pfam" id="PF02542">
    <property type="entry name" value="YgbB"/>
    <property type="match status" value="1"/>
</dbReference>
<dbReference type="EMBL" id="AP006502">
    <property type="protein sequence ID" value="BAM83373.1"/>
    <property type="molecule type" value="Genomic_DNA"/>
</dbReference>
<keyword evidence="13 14" id="KW-0456">Lyase</keyword>
<dbReference type="NCBIfam" id="NF001613">
    <property type="entry name" value="PRK00400.1-5"/>
    <property type="match status" value="1"/>
</dbReference>
<dbReference type="GO" id="GO:0005524">
    <property type="term" value="F:ATP binding"/>
    <property type="evidence" value="ECO:0007669"/>
    <property type="project" value="UniProtKB-KW"/>
</dbReference>
<dbReference type="GO" id="GO:0046872">
    <property type="term" value="F:metal ion binding"/>
    <property type="evidence" value="ECO:0007669"/>
    <property type="project" value="UniProtKB-KW"/>
</dbReference>
<evidence type="ECO:0000256" key="7">
    <source>
        <dbReference type="ARBA" id="ARBA00022723"/>
    </source>
</evidence>
<dbReference type="Gene3D" id="1.10.287.1080">
    <property type="entry name" value="MazG-like"/>
    <property type="match status" value="1"/>
</dbReference>
<evidence type="ECO:0000256" key="8">
    <source>
        <dbReference type="ARBA" id="ARBA00022741"/>
    </source>
</evidence>
<dbReference type="UniPathway" id="UPA00031">
    <property type="reaction ID" value="UER00007"/>
</dbReference>
<dbReference type="HAMAP" id="MF_01020">
    <property type="entry name" value="HisE"/>
    <property type="match status" value="1"/>
</dbReference>
<comment type="pathway">
    <text evidence="5">Amino-acid biosynthesis; L-histidine biosynthesis; L-histidine from 5-phospho-alpha-D-ribose 1-diphosphate: step 2/9.</text>
</comment>
<comment type="catalytic activity">
    <reaction evidence="1 14">
        <text>4-CDP-2-C-methyl-D-erythritol 2-phosphate = 2-C-methyl-D-erythritol 2,4-cyclic diphosphate + CMP</text>
        <dbReference type="Rhea" id="RHEA:23864"/>
        <dbReference type="ChEBI" id="CHEBI:57919"/>
        <dbReference type="ChEBI" id="CHEBI:58483"/>
        <dbReference type="ChEBI" id="CHEBI:60377"/>
        <dbReference type="EC" id="4.6.1.12"/>
    </reaction>
</comment>
<keyword evidence="9" id="KW-0378">Hydrolase</keyword>
<reference evidence="17 18" key="2">
    <citation type="journal article" date="2007" name="BMC Biol.">
        <title>A 100%-complete sequence reveals unusually simple genomic features in the hot-spring red alga Cyanidioschyzon merolae.</title>
        <authorList>
            <person name="Nozaki H."/>
            <person name="Takano H."/>
            <person name="Misumi O."/>
            <person name="Terasawa K."/>
            <person name="Matsuzaki M."/>
            <person name="Maruyama S."/>
            <person name="Nishida K."/>
            <person name="Yagisawa F."/>
            <person name="Yoshida Y."/>
            <person name="Fujiwara T."/>
            <person name="Takio S."/>
            <person name="Tamura K."/>
            <person name="Chung S.J."/>
            <person name="Nakamura S."/>
            <person name="Kuroiwa H."/>
            <person name="Tanaka K."/>
            <person name="Sato N."/>
            <person name="Kuroiwa T."/>
        </authorList>
    </citation>
    <scope>NUCLEOTIDE SEQUENCE [LARGE SCALE GENOMIC DNA]</scope>
    <source>
        <strain evidence="17 18">10D</strain>
    </source>
</reference>
<comment type="similarity">
    <text evidence="14">Belongs to the IspF family.</text>
</comment>
<keyword evidence="8" id="KW-0547">Nucleotide-binding</keyword>
<dbReference type="Proteomes" id="UP000007014">
    <property type="component" value="Chromosome 20"/>
</dbReference>
<evidence type="ECO:0000313" key="17">
    <source>
        <dbReference type="EMBL" id="BAM83373.1"/>
    </source>
</evidence>
<dbReference type="AlphaFoldDB" id="M1VMN6"/>
<keyword evidence="18" id="KW-1185">Reference proteome</keyword>
<dbReference type="PANTHER" id="PTHR43181:SF1">
    <property type="entry name" value="2-C-METHYL-D-ERYTHRITOL 2,4-CYCLODIPHOSPHATE SYNTHASE, CHLOROPLASTIC"/>
    <property type="match status" value="1"/>
</dbReference>
<evidence type="ECO:0000256" key="5">
    <source>
        <dbReference type="ARBA" id="ARBA00005204"/>
    </source>
</evidence>
<evidence type="ECO:0000256" key="13">
    <source>
        <dbReference type="ARBA" id="ARBA00023239"/>
    </source>
</evidence>
<evidence type="ECO:0000256" key="15">
    <source>
        <dbReference type="SAM" id="MobiDB-lite"/>
    </source>
</evidence>
<dbReference type="GO" id="GO:0000105">
    <property type="term" value="P:L-histidine biosynthetic process"/>
    <property type="evidence" value="ECO:0007669"/>
    <property type="project" value="UniProtKB-UniPathway"/>
</dbReference>
<reference evidence="17 18" key="1">
    <citation type="journal article" date="2004" name="Nature">
        <title>Genome sequence of the ultrasmall unicellular red alga Cyanidioschyzon merolae 10D.</title>
        <authorList>
            <person name="Matsuzaki M."/>
            <person name="Misumi O."/>
            <person name="Shin-i T."/>
            <person name="Maruyama S."/>
            <person name="Takahara M."/>
            <person name="Miyagishima S."/>
            <person name="Mori T."/>
            <person name="Nishida K."/>
            <person name="Yagisawa F."/>
            <person name="Nishida K."/>
            <person name="Yoshida Y."/>
            <person name="Nishimura Y."/>
            <person name="Nakao S."/>
            <person name="Kobayashi T."/>
            <person name="Momoyama Y."/>
            <person name="Higashiyama T."/>
            <person name="Minoda A."/>
            <person name="Sano M."/>
            <person name="Nomoto H."/>
            <person name="Oishi K."/>
            <person name="Hayashi H."/>
            <person name="Ohta F."/>
            <person name="Nishizaka S."/>
            <person name="Haga S."/>
            <person name="Miura S."/>
            <person name="Morishita T."/>
            <person name="Kabeya Y."/>
            <person name="Terasawa K."/>
            <person name="Suzuki Y."/>
            <person name="Ishii Y."/>
            <person name="Asakawa S."/>
            <person name="Takano H."/>
            <person name="Ohta N."/>
            <person name="Kuroiwa H."/>
            <person name="Tanaka K."/>
            <person name="Shimizu N."/>
            <person name="Sugano S."/>
            <person name="Sato N."/>
            <person name="Nozaki H."/>
            <person name="Ogasawara N."/>
            <person name="Kohara Y."/>
            <person name="Kuroiwa T."/>
        </authorList>
    </citation>
    <scope>NUCLEOTIDE SEQUENCE [LARGE SCALE GENOMIC DNA]</scope>
    <source>
        <strain evidence="17 18">10D</strain>
    </source>
</reference>
<dbReference type="FunFam" id="3.30.1330.50:FF:000003">
    <property type="entry name" value="2-C-methyl-D-erythritol 2,4-cyclodiphosphate synthase"/>
    <property type="match status" value="1"/>
</dbReference>
<evidence type="ECO:0000256" key="9">
    <source>
        <dbReference type="ARBA" id="ARBA00022801"/>
    </source>
</evidence>
<dbReference type="GO" id="GO:0016114">
    <property type="term" value="P:terpenoid biosynthetic process"/>
    <property type="evidence" value="ECO:0007669"/>
    <property type="project" value="InterPro"/>
</dbReference>
<dbReference type="NCBIfam" id="TIGR03188">
    <property type="entry name" value="histidine_hisI"/>
    <property type="match status" value="1"/>
</dbReference>
<dbReference type="Gene3D" id="3.30.1330.50">
    <property type="entry name" value="2-C-methyl-D-erythritol 2,4-cyclodiphosphate synthase"/>
    <property type="match status" value="1"/>
</dbReference>
<evidence type="ECO:0000259" key="16">
    <source>
        <dbReference type="Pfam" id="PF02542"/>
    </source>
</evidence>
<dbReference type="Gramene" id="CMT435CT">
    <property type="protein sequence ID" value="CMT435CT"/>
    <property type="gene ID" value="CMT435C"/>
</dbReference>
<dbReference type="InterPro" id="IPR036571">
    <property type="entry name" value="MECDP_synthase_sf"/>
</dbReference>
<evidence type="ECO:0000256" key="14">
    <source>
        <dbReference type="RuleBase" id="RU004395"/>
    </source>
</evidence>
<name>M1VMN6_CYAM1</name>
<dbReference type="PROSITE" id="PS01350">
    <property type="entry name" value="ISPF"/>
    <property type="match status" value="1"/>
</dbReference>
<dbReference type="CDD" id="cd11534">
    <property type="entry name" value="NTP-PPase_HisIE_like"/>
    <property type="match status" value="1"/>
</dbReference>
<dbReference type="InterPro" id="IPR021130">
    <property type="entry name" value="PRib-ATP_PPHydrolase-like"/>
</dbReference>
<dbReference type="STRING" id="280699.M1VMN6"/>
<evidence type="ECO:0000313" key="18">
    <source>
        <dbReference type="Proteomes" id="UP000007014"/>
    </source>
</evidence>
<keyword evidence="10" id="KW-0067">ATP-binding</keyword>
<feature type="region of interest" description="Disordered" evidence="15">
    <location>
        <begin position="213"/>
        <end position="239"/>
    </location>
</feature>
<feature type="domain" description="2-C-methyl-D-erythritol 2,4-cyclodiphosphate synthase" evidence="16">
    <location>
        <begin position="55"/>
        <end position="208"/>
    </location>
</feature>
<dbReference type="HOGENOM" id="CLU_753083_0_0_1"/>
<accession>M1VMN6</accession>
<dbReference type="InterPro" id="IPR003526">
    <property type="entry name" value="MECDP_synthase"/>
</dbReference>